<proteinExistence type="predicted"/>
<dbReference type="Proteomes" id="UP001243403">
    <property type="component" value="Unassembled WGS sequence"/>
</dbReference>
<accession>A0ABT6V9H6</accession>
<evidence type="ECO:0000313" key="2">
    <source>
        <dbReference type="Proteomes" id="UP001243403"/>
    </source>
</evidence>
<gene>
    <name evidence="1" type="ORF">QLS65_08175</name>
</gene>
<name>A0ABT6V9H6_9FLAO</name>
<organism evidence="1 2">
    <name type="scientific">Flavobacterium algoritolerans</name>
    <dbReference type="NCBI Taxonomy" id="3041254"/>
    <lineage>
        <taxon>Bacteria</taxon>
        <taxon>Pseudomonadati</taxon>
        <taxon>Bacteroidota</taxon>
        <taxon>Flavobacteriia</taxon>
        <taxon>Flavobacteriales</taxon>
        <taxon>Flavobacteriaceae</taxon>
        <taxon>Flavobacterium</taxon>
    </lineage>
</organism>
<reference evidence="1 2" key="1">
    <citation type="submission" date="2023-04" db="EMBL/GenBank/DDBJ databases">
        <title>Two novel species of Flavobacterium.</title>
        <authorList>
            <person name="Liu Q."/>
            <person name="Xin Y.-H."/>
        </authorList>
    </citation>
    <scope>NUCLEOTIDE SEQUENCE [LARGE SCALE GENOMIC DNA]</scope>
    <source>
        <strain evidence="1 2">LB1P51</strain>
    </source>
</reference>
<dbReference type="EMBL" id="JASCRZ010000003">
    <property type="protein sequence ID" value="MDI5894864.1"/>
    <property type="molecule type" value="Genomic_DNA"/>
</dbReference>
<comment type="caution">
    <text evidence="1">The sequence shown here is derived from an EMBL/GenBank/DDBJ whole genome shotgun (WGS) entry which is preliminary data.</text>
</comment>
<evidence type="ECO:0000313" key="1">
    <source>
        <dbReference type="EMBL" id="MDI5894864.1"/>
    </source>
</evidence>
<dbReference type="RefSeq" id="WP_282716598.1">
    <property type="nucleotide sequence ID" value="NZ_JASCRZ010000003.1"/>
</dbReference>
<keyword evidence="2" id="KW-1185">Reference proteome</keyword>
<evidence type="ECO:0008006" key="3">
    <source>
        <dbReference type="Google" id="ProtNLM"/>
    </source>
</evidence>
<sequence>MNGVYEISIDIKSNKCFLGIWERKENVIRNLGQPDLEYKIDSADDICEAIIATNYYPCCDKSILKTDFQLESIKVNAKVGYYFPRIFKPTHTAYENEFHILEWTSDNRGIAKELQEAFRDKNKTRLELPHDKVHLINSVEQLKTLIEMLNRILRTIHPCTKNLNSFGFETRNLILLTCTEFESQISGILRENNIKSIAGNYTTKDYVKLKDELFLKSYSVKFTKYPELPEFRPFQDWSEEKPTASLSWYECYNKIKHDNEYNFEKASLNTLLNSISACFIILIAQYGENEEIKEITSRFWKITSTNMLGMVYKYEYISPQKNLQWKKMNLNI</sequence>
<protein>
    <recommendedName>
        <fullName evidence="3">ApeA N-terminal domain-containing protein</fullName>
    </recommendedName>
</protein>